<organism evidence="2 3">
    <name type="scientific">Adineta ricciae</name>
    <name type="common">Rotifer</name>
    <dbReference type="NCBI Taxonomy" id="249248"/>
    <lineage>
        <taxon>Eukaryota</taxon>
        <taxon>Metazoa</taxon>
        <taxon>Spiralia</taxon>
        <taxon>Gnathifera</taxon>
        <taxon>Rotifera</taxon>
        <taxon>Eurotatoria</taxon>
        <taxon>Bdelloidea</taxon>
        <taxon>Adinetida</taxon>
        <taxon>Adinetidae</taxon>
        <taxon>Adineta</taxon>
    </lineage>
</organism>
<feature type="transmembrane region" description="Helical" evidence="1">
    <location>
        <begin position="5"/>
        <end position="23"/>
    </location>
</feature>
<keyword evidence="3" id="KW-1185">Reference proteome</keyword>
<dbReference type="EMBL" id="CAJNOR010008334">
    <property type="protein sequence ID" value="CAF1631779.1"/>
    <property type="molecule type" value="Genomic_DNA"/>
</dbReference>
<sequence length="183" mass="19630">MDKRFIMLASGGLMVIACIFYITSNALPSWFLEPEHLSKAQFDLAESSIGLWRVCLTVFGVHTCSDHVSSCESIKGEHANVCHKMLAARAFMTLACIFSAISATCLFACLLESINKNTNVITMIKIIPFVCFIMGIIGLALGISYTTVTGPEIISMSLGAGAILAIIAVILNLIGAILALIIR</sequence>
<name>A0A816D9G0_ADIRI</name>
<feature type="transmembrane region" description="Helical" evidence="1">
    <location>
        <begin position="123"/>
        <end position="146"/>
    </location>
</feature>
<feature type="transmembrane region" description="Helical" evidence="1">
    <location>
        <begin position="158"/>
        <end position="182"/>
    </location>
</feature>
<feature type="transmembrane region" description="Helical" evidence="1">
    <location>
        <begin position="90"/>
        <end position="111"/>
    </location>
</feature>
<evidence type="ECO:0000313" key="2">
    <source>
        <dbReference type="EMBL" id="CAF1631779.1"/>
    </source>
</evidence>
<reference evidence="2" key="1">
    <citation type="submission" date="2021-02" db="EMBL/GenBank/DDBJ databases">
        <authorList>
            <person name="Nowell W R."/>
        </authorList>
    </citation>
    <scope>NUCLEOTIDE SEQUENCE</scope>
</reference>
<comment type="caution">
    <text evidence="2">The sequence shown here is derived from an EMBL/GenBank/DDBJ whole genome shotgun (WGS) entry which is preliminary data.</text>
</comment>
<dbReference type="Gene3D" id="1.20.140.150">
    <property type="match status" value="1"/>
</dbReference>
<evidence type="ECO:0000313" key="3">
    <source>
        <dbReference type="Proteomes" id="UP000663828"/>
    </source>
</evidence>
<keyword evidence="1" id="KW-1133">Transmembrane helix</keyword>
<evidence type="ECO:0000256" key="1">
    <source>
        <dbReference type="SAM" id="Phobius"/>
    </source>
</evidence>
<keyword evidence="1" id="KW-0472">Membrane</keyword>
<dbReference type="PROSITE" id="PS51257">
    <property type="entry name" value="PROKAR_LIPOPROTEIN"/>
    <property type="match status" value="1"/>
</dbReference>
<dbReference type="AlphaFoldDB" id="A0A816D9G0"/>
<protein>
    <submittedName>
        <fullName evidence="2">Uncharacterized protein</fullName>
    </submittedName>
</protein>
<accession>A0A816D9G0</accession>
<proteinExistence type="predicted"/>
<gene>
    <name evidence="2" type="ORF">XAT740_LOCUS51780</name>
</gene>
<keyword evidence="1" id="KW-0812">Transmembrane</keyword>
<dbReference type="Proteomes" id="UP000663828">
    <property type="component" value="Unassembled WGS sequence"/>
</dbReference>